<feature type="domain" description="WH2" evidence="2">
    <location>
        <begin position="109"/>
        <end position="125"/>
    </location>
</feature>
<proteinExistence type="predicted"/>
<dbReference type="Proteomes" id="UP000305948">
    <property type="component" value="Unassembled WGS sequence"/>
</dbReference>
<protein>
    <recommendedName>
        <fullName evidence="2">WH2 domain-containing protein</fullName>
    </recommendedName>
</protein>
<dbReference type="GO" id="GO:0003779">
    <property type="term" value="F:actin binding"/>
    <property type="evidence" value="ECO:0007669"/>
    <property type="project" value="InterPro"/>
</dbReference>
<dbReference type="Pfam" id="PF02205">
    <property type="entry name" value="WH2"/>
    <property type="match status" value="1"/>
</dbReference>
<feature type="compositionally biased region" description="Pro residues" evidence="1">
    <location>
        <begin position="377"/>
        <end position="400"/>
    </location>
</feature>
<reference evidence="3 4" key="1">
    <citation type="journal article" date="2019" name="Nat. Ecol. Evol.">
        <title>Megaphylogeny resolves global patterns of mushroom evolution.</title>
        <authorList>
            <person name="Varga T."/>
            <person name="Krizsan K."/>
            <person name="Foldi C."/>
            <person name="Dima B."/>
            <person name="Sanchez-Garcia M."/>
            <person name="Sanchez-Ramirez S."/>
            <person name="Szollosi G.J."/>
            <person name="Szarkandi J.G."/>
            <person name="Papp V."/>
            <person name="Albert L."/>
            <person name="Andreopoulos W."/>
            <person name="Angelini C."/>
            <person name="Antonin V."/>
            <person name="Barry K.W."/>
            <person name="Bougher N.L."/>
            <person name="Buchanan P."/>
            <person name="Buyck B."/>
            <person name="Bense V."/>
            <person name="Catcheside P."/>
            <person name="Chovatia M."/>
            <person name="Cooper J."/>
            <person name="Damon W."/>
            <person name="Desjardin D."/>
            <person name="Finy P."/>
            <person name="Geml J."/>
            <person name="Haridas S."/>
            <person name="Hughes K."/>
            <person name="Justo A."/>
            <person name="Karasinski D."/>
            <person name="Kautmanova I."/>
            <person name="Kiss B."/>
            <person name="Kocsube S."/>
            <person name="Kotiranta H."/>
            <person name="LaButti K.M."/>
            <person name="Lechner B.E."/>
            <person name="Liimatainen K."/>
            <person name="Lipzen A."/>
            <person name="Lukacs Z."/>
            <person name="Mihaltcheva S."/>
            <person name="Morgado L.N."/>
            <person name="Niskanen T."/>
            <person name="Noordeloos M.E."/>
            <person name="Ohm R.A."/>
            <person name="Ortiz-Santana B."/>
            <person name="Ovrebo C."/>
            <person name="Racz N."/>
            <person name="Riley R."/>
            <person name="Savchenko A."/>
            <person name="Shiryaev A."/>
            <person name="Soop K."/>
            <person name="Spirin V."/>
            <person name="Szebenyi C."/>
            <person name="Tomsovsky M."/>
            <person name="Tulloss R.E."/>
            <person name="Uehling J."/>
            <person name="Grigoriev I.V."/>
            <person name="Vagvolgyi C."/>
            <person name="Papp T."/>
            <person name="Martin F.M."/>
            <person name="Miettinen O."/>
            <person name="Hibbett D.S."/>
            <person name="Nagy L.G."/>
        </authorList>
    </citation>
    <scope>NUCLEOTIDE SEQUENCE [LARGE SCALE GENOMIC DNA]</scope>
    <source>
        <strain evidence="3 4">OMC1185</strain>
    </source>
</reference>
<feature type="compositionally biased region" description="Pro residues" evidence="1">
    <location>
        <begin position="347"/>
        <end position="365"/>
    </location>
</feature>
<dbReference type="EMBL" id="ML213504">
    <property type="protein sequence ID" value="TFK55921.1"/>
    <property type="molecule type" value="Genomic_DNA"/>
</dbReference>
<accession>A0A5C3NQF3</accession>
<feature type="compositionally biased region" description="Pro residues" evidence="1">
    <location>
        <begin position="208"/>
        <end position="260"/>
    </location>
</feature>
<feature type="compositionally biased region" description="Pro residues" evidence="1">
    <location>
        <begin position="463"/>
        <end position="472"/>
    </location>
</feature>
<keyword evidence="4" id="KW-1185">Reference proteome</keyword>
<evidence type="ECO:0000259" key="2">
    <source>
        <dbReference type="Pfam" id="PF02205"/>
    </source>
</evidence>
<dbReference type="OrthoDB" id="2758670at2759"/>
<feature type="region of interest" description="Disordered" evidence="1">
    <location>
        <begin position="184"/>
        <end position="492"/>
    </location>
</feature>
<evidence type="ECO:0000313" key="4">
    <source>
        <dbReference type="Proteomes" id="UP000305948"/>
    </source>
</evidence>
<gene>
    <name evidence="3" type="ORF">OE88DRAFT_682532</name>
</gene>
<evidence type="ECO:0000313" key="3">
    <source>
        <dbReference type="EMBL" id="TFK55921.1"/>
    </source>
</evidence>
<dbReference type="InterPro" id="IPR003124">
    <property type="entry name" value="WH2_dom"/>
</dbReference>
<dbReference type="AlphaFoldDB" id="A0A5C3NQF3"/>
<evidence type="ECO:0000256" key="1">
    <source>
        <dbReference type="SAM" id="MobiDB-lite"/>
    </source>
</evidence>
<organism evidence="3 4">
    <name type="scientific">Heliocybe sulcata</name>
    <dbReference type="NCBI Taxonomy" id="5364"/>
    <lineage>
        <taxon>Eukaryota</taxon>
        <taxon>Fungi</taxon>
        <taxon>Dikarya</taxon>
        <taxon>Basidiomycota</taxon>
        <taxon>Agaricomycotina</taxon>
        <taxon>Agaricomycetes</taxon>
        <taxon>Gloeophyllales</taxon>
        <taxon>Gloeophyllaceae</taxon>
        <taxon>Heliocybe</taxon>
    </lineage>
</organism>
<sequence length="492" mass="49403">MLSHGVASDSPSRASGPTDTSISSAWFMLEVYNPLALVVAFSVVGVVLRPPPPMIWSKSWDPMVLPPTLWPMPLGVARALERSAGAVTAEIKTTLSRSYLGKRKCGKNIQAGKKLKKAETNDRSAPAVDVPKKSGGGGGMGGGIGGIAAAIGGGGGPSLSSGGGGAPQLGGLFAGGVPKLKSAGQSALAKAPTLGKPPTIPKRDAPSAAPPAPPPPQPPSRAPPPPKPAPSPTPARAPPSLPSRSVPPPPARAPAIPPRLAPELPSRPSTPPSRVAPAIPPRSASPARSASTRSTSRAAPAIPPRNTSNASHPPSLPSRKVPPPPTTPGRAPPPPPPRPSSVGPPSRAVPPPPPARKVAPPPPVRPRAVSESEHTPAPAPPAPPPPRPTSLAPPPPPGPSPARSRTVSAGAGLGSSTPSSLGRALSSIGNVNGVSKAPLVNGSDKKIPDPPAQVGPHTFPVSDFPPPRPFKPTPKKYPSGRQKGNDFDLSAL</sequence>
<feature type="compositionally biased region" description="Low complexity" evidence="1">
    <location>
        <begin position="272"/>
        <end position="300"/>
    </location>
</feature>
<dbReference type="STRING" id="5364.A0A5C3NQF3"/>
<name>A0A5C3NQF3_9AGAM</name>
<feature type="region of interest" description="Disordered" evidence="1">
    <location>
        <begin position="111"/>
        <end position="139"/>
    </location>
</feature>
<feature type="compositionally biased region" description="Pro residues" evidence="1">
    <location>
        <begin position="314"/>
        <end position="339"/>
    </location>
</feature>